<accession>A0A0A9C0R1</accession>
<proteinExistence type="predicted"/>
<sequence>MTHRCPKCYEHR</sequence>
<organism evidence="1">
    <name type="scientific">Arundo donax</name>
    <name type="common">Giant reed</name>
    <name type="synonym">Donax arundinaceus</name>
    <dbReference type="NCBI Taxonomy" id="35708"/>
    <lineage>
        <taxon>Eukaryota</taxon>
        <taxon>Viridiplantae</taxon>
        <taxon>Streptophyta</taxon>
        <taxon>Embryophyta</taxon>
        <taxon>Tracheophyta</taxon>
        <taxon>Spermatophyta</taxon>
        <taxon>Magnoliopsida</taxon>
        <taxon>Liliopsida</taxon>
        <taxon>Poales</taxon>
        <taxon>Poaceae</taxon>
        <taxon>PACMAD clade</taxon>
        <taxon>Arundinoideae</taxon>
        <taxon>Arundineae</taxon>
        <taxon>Arundo</taxon>
    </lineage>
</organism>
<name>A0A0A9C0R1_ARUDO</name>
<reference evidence="1" key="1">
    <citation type="submission" date="2014-09" db="EMBL/GenBank/DDBJ databases">
        <authorList>
            <person name="Magalhaes I.L.F."/>
            <person name="Oliveira U."/>
            <person name="Santos F.R."/>
            <person name="Vidigal T.H.D.A."/>
            <person name="Brescovit A.D."/>
            <person name="Santos A.J."/>
        </authorList>
    </citation>
    <scope>NUCLEOTIDE SEQUENCE</scope>
    <source>
        <tissue evidence="1">Shoot tissue taken approximately 20 cm above the soil surface</tissue>
    </source>
</reference>
<reference evidence="1" key="2">
    <citation type="journal article" date="2015" name="Data Brief">
        <title>Shoot transcriptome of the giant reed, Arundo donax.</title>
        <authorList>
            <person name="Barrero R.A."/>
            <person name="Guerrero F.D."/>
            <person name="Moolhuijzen P."/>
            <person name="Goolsby J.A."/>
            <person name="Tidwell J."/>
            <person name="Bellgard S.E."/>
            <person name="Bellgard M.I."/>
        </authorList>
    </citation>
    <scope>NUCLEOTIDE SEQUENCE</scope>
    <source>
        <tissue evidence="1">Shoot tissue taken approximately 20 cm above the soil surface</tissue>
    </source>
</reference>
<protein>
    <submittedName>
        <fullName evidence="1">Uncharacterized protein</fullName>
    </submittedName>
</protein>
<dbReference type="EMBL" id="GBRH01229852">
    <property type="protein sequence ID" value="JAD68043.1"/>
    <property type="molecule type" value="Transcribed_RNA"/>
</dbReference>
<evidence type="ECO:0000313" key="1">
    <source>
        <dbReference type="EMBL" id="JAD68043.1"/>
    </source>
</evidence>